<reference evidence="2" key="1">
    <citation type="journal article" date="2019" name="bioRxiv">
        <title>The Genome of the Zebra Mussel, Dreissena polymorpha: A Resource for Invasive Species Research.</title>
        <authorList>
            <person name="McCartney M.A."/>
            <person name="Auch B."/>
            <person name="Kono T."/>
            <person name="Mallez S."/>
            <person name="Zhang Y."/>
            <person name="Obille A."/>
            <person name="Becker A."/>
            <person name="Abrahante J.E."/>
            <person name="Garbe J."/>
            <person name="Badalamenti J.P."/>
            <person name="Herman A."/>
            <person name="Mangelson H."/>
            <person name="Liachko I."/>
            <person name="Sullivan S."/>
            <person name="Sone E.D."/>
            <person name="Koren S."/>
            <person name="Silverstein K.A.T."/>
            <person name="Beckman K.B."/>
            <person name="Gohl D.M."/>
        </authorList>
    </citation>
    <scope>NUCLEOTIDE SEQUENCE</scope>
    <source>
        <strain evidence="2">Duluth1</strain>
        <tissue evidence="2">Whole animal</tissue>
    </source>
</reference>
<evidence type="ECO:0000256" key="1">
    <source>
        <dbReference type="SAM" id="MobiDB-lite"/>
    </source>
</evidence>
<organism evidence="2 3">
    <name type="scientific">Dreissena polymorpha</name>
    <name type="common">Zebra mussel</name>
    <name type="synonym">Mytilus polymorpha</name>
    <dbReference type="NCBI Taxonomy" id="45954"/>
    <lineage>
        <taxon>Eukaryota</taxon>
        <taxon>Metazoa</taxon>
        <taxon>Spiralia</taxon>
        <taxon>Lophotrochozoa</taxon>
        <taxon>Mollusca</taxon>
        <taxon>Bivalvia</taxon>
        <taxon>Autobranchia</taxon>
        <taxon>Heteroconchia</taxon>
        <taxon>Euheterodonta</taxon>
        <taxon>Imparidentia</taxon>
        <taxon>Neoheterodontei</taxon>
        <taxon>Myida</taxon>
        <taxon>Dreissenoidea</taxon>
        <taxon>Dreissenidae</taxon>
        <taxon>Dreissena</taxon>
    </lineage>
</organism>
<evidence type="ECO:0000313" key="3">
    <source>
        <dbReference type="Proteomes" id="UP000828390"/>
    </source>
</evidence>
<dbReference type="AlphaFoldDB" id="A0A9D4ESK2"/>
<proteinExistence type="predicted"/>
<comment type="caution">
    <text evidence="2">The sequence shown here is derived from an EMBL/GenBank/DDBJ whole genome shotgun (WGS) entry which is preliminary data.</text>
</comment>
<gene>
    <name evidence="2" type="ORF">DPMN_163833</name>
</gene>
<accession>A0A9D4ESK2</accession>
<dbReference type="EMBL" id="JAIWYP010000008">
    <property type="protein sequence ID" value="KAH3785740.1"/>
    <property type="molecule type" value="Genomic_DNA"/>
</dbReference>
<evidence type="ECO:0000313" key="2">
    <source>
        <dbReference type="EMBL" id="KAH3785740.1"/>
    </source>
</evidence>
<name>A0A9D4ESK2_DREPO</name>
<dbReference type="Proteomes" id="UP000828390">
    <property type="component" value="Unassembled WGS sequence"/>
</dbReference>
<protein>
    <submittedName>
        <fullName evidence="2">Uncharacterized protein</fullName>
    </submittedName>
</protein>
<keyword evidence="3" id="KW-1185">Reference proteome</keyword>
<feature type="compositionally biased region" description="Polar residues" evidence="1">
    <location>
        <begin position="35"/>
        <end position="65"/>
    </location>
</feature>
<sequence>MSSDDHGCWYEAVWHIDNIRFRLELTRNAHAHSGGLSQLTQKNTTSKSQRTCTDACETNQKPFPT</sequence>
<reference evidence="2" key="2">
    <citation type="submission" date="2020-11" db="EMBL/GenBank/DDBJ databases">
        <authorList>
            <person name="McCartney M.A."/>
            <person name="Auch B."/>
            <person name="Kono T."/>
            <person name="Mallez S."/>
            <person name="Becker A."/>
            <person name="Gohl D.M."/>
            <person name="Silverstein K.A.T."/>
            <person name="Koren S."/>
            <person name="Bechman K.B."/>
            <person name="Herman A."/>
            <person name="Abrahante J.E."/>
            <person name="Garbe J."/>
        </authorList>
    </citation>
    <scope>NUCLEOTIDE SEQUENCE</scope>
    <source>
        <strain evidence="2">Duluth1</strain>
        <tissue evidence="2">Whole animal</tissue>
    </source>
</reference>
<feature type="region of interest" description="Disordered" evidence="1">
    <location>
        <begin position="32"/>
        <end position="65"/>
    </location>
</feature>